<dbReference type="AlphaFoldDB" id="A0A0M5IZF2"/>
<protein>
    <submittedName>
        <fullName evidence="1">GxxExxY protein</fullName>
    </submittedName>
</protein>
<sequence>MSEAIGREKTIFFLKELTNQIIAAAIEVHRHLGPGLLESAYEECFCHELSLRRLLFERQRPLPLEYKGIQLDCGYRIDLLIANLVIVELKCVEKIIPVHEAQLLTYLRLAGVKVGLIMNFHEPKLTNGIRRMVL</sequence>
<gene>
    <name evidence="1" type="ORF">DSOUD_2491</name>
</gene>
<dbReference type="RefSeq" id="WP_053551270.1">
    <property type="nucleotide sequence ID" value="NZ_CP010802.1"/>
</dbReference>
<dbReference type="Pfam" id="PF13366">
    <property type="entry name" value="PDDEXK_3"/>
    <property type="match status" value="1"/>
</dbReference>
<evidence type="ECO:0000313" key="2">
    <source>
        <dbReference type="Proteomes" id="UP000057158"/>
    </source>
</evidence>
<dbReference type="InterPro" id="IPR026350">
    <property type="entry name" value="GxxExxY"/>
</dbReference>
<dbReference type="NCBIfam" id="TIGR04256">
    <property type="entry name" value="GxxExxY"/>
    <property type="match status" value="1"/>
</dbReference>
<dbReference type="EMBL" id="CP010802">
    <property type="protein sequence ID" value="ALC17244.1"/>
    <property type="molecule type" value="Genomic_DNA"/>
</dbReference>
<name>A0A0M5IZF2_9BACT</name>
<evidence type="ECO:0000313" key="1">
    <source>
        <dbReference type="EMBL" id="ALC17244.1"/>
    </source>
</evidence>
<accession>A0A0M5IZF2</accession>
<keyword evidence="2" id="KW-1185">Reference proteome</keyword>
<proteinExistence type="predicted"/>
<reference evidence="1 2" key="1">
    <citation type="submission" date="2015-07" db="EMBL/GenBank/DDBJ databases">
        <title>Isolation and Genomic Characterization of a Novel Halophilic Metal-Reducing Deltaproteobacterium from the Deep Subsurface.</title>
        <authorList>
            <person name="Badalamenti J.P."/>
            <person name="Summers Z.M."/>
            <person name="Gralnick J.A."/>
            <person name="Bond D.R."/>
        </authorList>
    </citation>
    <scope>NUCLEOTIDE SEQUENCE [LARGE SCALE GENOMIC DNA]</scope>
    <source>
        <strain evidence="1 2">WTL</strain>
    </source>
</reference>
<dbReference type="STRING" id="1603606.DSOUD_2491"/>
<dbReference type="OrthoDB" id="9798792at2"/>
<dbReference type="KEGG" id="des:DSOUD_2491"/>
<dbReference type="Proteomes" id="UP000057158">
    <property type="component" value="Chromosome"/>
</dbReference>
<dbReference type="PATRIC" id="fig|1603606.3.peg.2693"/>
<organism evidence="1 2">
    <name type="scientific">Desulfuromonas soudanensis</name>
    <dbReference type="NCBI Taxonomy" id="1603606"/>
    <lineage>
        <taxon>Bacteria</taxon>
        <taxon>Pseudomonadati</taxon>
        <taxon>Thermodesulfobacteriota</taxon>
        <taxon>Desulfuromonadia</taxon>
        <taxon>Desulfuromonadales</taxon>
        <taxon>Desulfuromonadaceae</taxon>
        <taxon>Desulfuromonas</taxon>
    </lineage>
</organism>